<dbReference type="Gene3D" id="3.40.30.10">
    <property type="entry name" value="Glutaredoxin"/>
    <property type="match status" value="1"/>
</dbReference>
<evidence type="ECO:0000313" key="6">
    <source>
        <dbReference type="EMBL" id="QIZ20368.1"/>
    </source>
</evidence>
<dbReference type="PROSITE" id="PS00460">
    <property type="entry name" value="GLUTATHIONE_PEROXID_1"/>
    <property type="match status" value="1"/>
</dbReference>
<organism evidence="6 7">
    <name type="scientific">Candidatus Pelagibacter giovannonii</name>
    <dbReference type="NCBI Taxonomy" id="2563896"/>
    <lineage>
        <taxon>Bacteria</taxon>
        <taxon>Pseudomonadati</taxon>
        <taxon>Pseudomonadota</taxon>
        <taxon>Alphaproteobacteria</taxon>
        <taxon>Candidatus Pelagibacterales</taxon>
        <taxon>Candidatus Pelagibacteraceae</taxon>
        <taxon>Candidatus Pelagibacter</taxon>
    </lineage>
</organism>
<evidence type="ECO:0000256" key="1">
    <source>
        <dbReference type="ARBA" id="ARBA00006926"/>
    </source>
</evidence>
<sequence length="170" mass="19710">MFTFFEKVDAKYEKRFFDHTIKDINSETIDLNQYKGKTILLVNVASNCGFTKQYSGLQELYEKYKDRGFYVIGVPSNQFGGQEPGSNSEIKNFCETNFNITFPITDKTNVKGDDAHELYKWAKKNYGKSTVPKWNFHKILINKNGKIQDTFNSFITPMSDKITKQIDLIL</sequence>
<dbReference type="GO" id="GO:0004601">
    <property type="term" value="F:peroxidase activity"/>
    <property type="evidence" value="ECO:0007669"/>
    <property type="project" value="UniProtKB-KW"/>
</dbReference>
<dbReference type="GO" id="GO:0034599">
    <property type="term" value="P:cellular response to oxidative stress"/>
    <property type="evidence" value="ECO:0007669"/>
    <property type="project" value="TreeGrafter"/>
</dbReference>
<dbReference type="Pfam" id="PF00255">
    <property type="entry name" value="GSHPx"/>
    <property type="match status" value="1"/>
</dbReference>
<dbReference type="PANTHER" id="PTHR11592">
    <property type="entry name" value="GLUTATHIONE PEROXIDASE"/>
    <property type="match status" value="1"/>
</dbReference>
<keyword evidence="7" id="KW-1185">Reference proteome</keyword>
<dbReference type="PIRSF" id="PIRSF000303">
    <property type="entry name" value="Glutathion_perox"/>
    <property type="match status" value="1"/>
</dbReference>
<name>A0A6H1Q0M5_9PROT</name>
<evidence type="ECO:0000256" key="4">
    <source>
        <dbReference type="PIRSR" id="PIRSR000303-1"/>
    </source>
</evidence>
<reference evidence="6 7" key="1">
    <citation type="journal article" date="2020" name="Nat. Microbiol.">
        <title>Lysogenic host-virus interactions in SAR11 marine bacteria.</title>
        <authorList>
            <person name="Morris R.M."/>
            <person name="Cain K.R."/>
            <person name="Hvorecny K.L."/>
            <person name="Kollman J.M."/>
        </authorList>
    </citation>
    <scope>NUCLEOTIDE SEQUENCE [LARGE SCALE GENOMIC DNA]</scope>
    <source>
        <strain evidence="6 7">NP1</strain>
    </source>
</reference>
<evidence type="ECO:0000256" key="3">
    <source>
        <dbReference type="ARBA" id="ARBA00023002"/>
    </source>
</evidence>
<dbReference type="InterPro" id="IPR029759">
    <property type="entry name" value="GPX_AS"/>
</dbReference>
<dbReference type="KEGG" id="peg:E5R92_01000"/>
<evidence type="ECO:0000256" key="5">
    <source>
        <dbReference type="RuleBase" id="RU000499"/>
    </source>
</evidence>
<proteinExistence type="inferred from homology"/>
<dbReference type="Proteomes" id="UP000501094">
    <property type="component" value="Chromosome"/>
</dbReference>
<dbReference type="PRINTS" id="PR01011">
    <property type="entry name" value="GLUTPROXDASE"/>
</dbReference>
<keyword evidence="2 5" id="KW-0575">Peroxidase</keyword>
<dbReference type="InterPro" id="IPR000889">
    <property type="entry name" value="Glutathione_peroxidase"/>
</dbReference>
<accession>A0A6H1Q0M5</accession>
<dbReference type="InterPro" id="IPR036249">
    <property type="entry name" value="Thioredoxin-like_sf"/>
</dbReference>
<dbReference type="PROSITE" id="PS51355">
    <property type="entry name" value="GLUTATHIONE_PEROXID_3"/>
    <property type="match status" value="1"/>
</dbReference>
<gene>
    <name evidence="6" type="ORF">E5R92_01000</name>
</gene>
<evidence type="ECO:0000313" key="7">
    <source>
        <dbReference type="Proteomes" id="UP000501094"/>
    </source>
</evidence>
<dbReference type="EMBL" id="CP038852">
    <property type="protein sequence ID" value="QIZ20368.1"/>
    <property type="molecule type" value="Genomic_DNA"/>
</dbReference>
<dbReference type="RefSeq" id="WP_229704545.1">
    <property type="nucleotide sequence ID" value="NZ_CP038852.1"/>
</dbReference>
<dbReference type="PANTHER" id="PTHR11592:SF78">
    <property type="entry name" value="GLUTATHIONE PEROXIDASE"/>
    <property type="match status" value="1"/>
</dbReference>
<comment type="similarity">
    <text evidence="1 5">Belongs to the glutathione peroxidase family.</text>
</comment>
<dbReference type="AlphaFoldDB" id="A0A6H1Q0M5"/>
<dbReference type="SUPFAM" id="SSF52833">
    <property type="entry name" value="Thioredoxin-like"/>
    <property type="match status" value="1"/>
</dbReference>
<evidence type="ECO:0000256" key="2">
    <source>
        <dbReference type="ARBA" id="ARBA00022559"/>
    </source>
</evidence>
<protein>
    <recommendedName>
        <fullName evidence="5">Glutathione peroxidase</fullName>
    </recommendedName>
</protein>
<feature type="active site" evidence="4">
    <location>
        <position position="48"/>
    </location>
</feature>
<dbReference type="CDD" id="cd00340">
    <property type="entry name" value="GSH_Peroxidase"/>
    <property type="match status" value="1"/>
</dbReference>
<keyword evidence="3 5" id="KW-0560">Oxidoreductase</keyword>